<comment type="function">
    <text evidence="1">DNA-dependent RNA polymerase (RNAP) catalyzes the transcription of DNA into RNA using the four ribonucleoside triphosphates as substrates. This subunit is less well bound than the others.</text>
</comment>
<dbReference type="PIRSF" id="PIRSF005053">
    <property type="entry name" value="RNA_pol_F_arch"/>
    <property type="match status" value="1"/>
</dbReference>
<keyword evidence="1" id="KW-0808">Transferase</keyword>
<protein>
    <recommendedName>
        <fullName evidence="1">DNA-directed RNA polymerase subunit Rpo4</fullName>
        <ecNumber evidence="1">2.7.7.6</ecNumber>
    </recommendedName>
    <alternativeName>
        <fullName evidence="1">DNA-directed RNA polymerase subunit F</fullName>
    </alternativeName>
</protein>
<keyword evidence="1" id="KW-0240">DNA-directed RNA polymerase</keyword>
<dbReference type="GO" id="GO:0000428">
    <property type="term" value="C:DNA-directed RNA polymerase complex"/>
    <property type="evidence" value="ECO:0007669"/>
    <property type="project" value="UniProtKB-KW"/>
</dbReference>
<keyword evidence="1" id="KW-0548">Nucleotidyltransferase</keyword>
<dbReference type="PANTHER" id="PTHR39646:SF1">
    <property type="entry name" value="DNA-DIRECTED RNA POLYMERASE SUBUNIT RPO4"/>
    <property type="match status" value="1"/>
</dbReference>
<keyword evidence="1" id="KW-0804">Transcription</keyword>
<dbReference type="PANTHER" id="PTHR39646">
    <property type="entry name" value="RNA POLYMERASE RPB4"/>
    <property type="match status" value="1"/>
</dbReference>
<dbReference type="Gene3D" id="6.10.140.10">
    <property type="match status" value="1"/>
</dbReference>
<organism evidence="2 3">
    <name type="scientific">Methanotorris formicicus Mc-S-70</name>
    <dbReference type="NCBI Taxonomy" id="647171"/>
    <lineage>
        <taxon>Archaea</taxon>
        <taxon>Methanobacteriati</taxon>
        <taxon>Methanobacteriota</taxon>
        <taxon>Methanomada group</taxon>
        <taxon>Methanococci</taxon>
        <taxon>Methanococcales</taxon>
        <taxon>Methanocaldococcaceae</taxon>
        <taxon>Methanotorris</taxon>
    </lineage>
</organism>
<dbReference type="AlphaFoldDB" id="H1L146"/>
<name>H1L146_9EURY</name>
<evidence type="ECO:0000313" key="3">
    <source>
        <dbReference type="Proteomes" id="UP000003706"/>
    </source>
</evidence>
<dbReference type="InterPro" id="IPR005574">
    <property type="entry name" value="Rpb4/RPC9"/>
</dbReference>
<comment type="similarity">
    <text evidence="1">Belongs to the eukaryotic RPB4 RNA polymerase subunit family.</text>
</comment>
<comment type="caution">
    <text evidence="2">The sequence shown here is derived from an EMBL/GenBank/DDBJ whole genome shotgun (WGS) entry which is preliminary data.</text>
</comment>
<dbReference type="NCBIfam" id="NF011554">
    <property type="entry name" value="PRK14981.1-6"/>
    <property type="match status" value="1"/>
</dbReference>
<dbReference type="GO" id="GO:0006352">
    <property type="term" value="P:DNA-templated transcription initiation"/>
    <property type="evidence" value="ECO:0007669"/>
    <property type="project" value="InterPro"/>
</dbReference>
<comment type="subunit">
    <text evidence="1">Part of the RNA polymerase complex. Forms a stalk with Rpo7 that extends from the main structure.</text>
</comment>
<gene>
    <name evidence="1" type="primary">rpo4</name>
    <name evidence="1" type="synonym">rpoF</name>
    <name evidence="2" type="ORF">MetfoDRAFT_1770</name>
</gene>
<dbReference type="Pfam" id="PF03874">
    <property type="entry name" value="RNA_pol_Rpb4"/>
    <property type="match status" value="1"/>
</dbReference>
<dbReference type="InterPro" id="IPR010924">
    <property type="entry name" value="Rpo4"/>
</dbReference>
<dbReference type="GO" id="GO:0005737">
    <property type="term" value="C:cytoplasm"/>
    <property type="evidence" value="ECO:0007669"/>
    <property type="project" value="UniProtKB-SubCell"/>
</dbReference>
<evidence type="ECO:0000256" key="1">
    <source>
        <dbReference type="HAMAP-Rule" id="MF_00864"/>
    </source>
</evidence>
<dbReference type="GO" id="GO:0003899">
    <property type="term" value="F:DNA-directed RNA polymerase activity"/>
    <property type="evidence" value="ECO:0007669"/>
    <property type="project" value="UniProtKB-UniRule"/>
</dbReference>
<proteinExistence type="inferred from homology"/>
<dbReference type="STRING" id="647171.MetfoDRAFT_1770"/>
<dbReference type="EC" id="2.7.7.6" evidence="1"/>
<dbReference type="SUPFAM" id="SSF47819">
    <property type="entry name" value="HRDC-like"/>
    <property type="match status" value="1"/>
</dbReference>
<dbReference type="EMBL" id="AGJL01000061">
    <property type="protein sequence ID" value="EHP84060.1"/>
    <property type="molecule type" value="Genomic_DNA"/>
</dbReference>
<dbReference type="RefSeq" id="WP_007045191.1">
    <property type="nucleotide sequence ID" value="NZ_AGJL01000061.1"/>
</dbReference>
<dbReference type="PATRIC" id="fig|647171.4.peg.1710"/>
<evidence type="ECO:0000313" key="2">
    <source>
        <dbReference type="EMBL" id="EHP84060.1"/>
    </source>
</evidence>
<dbReference type="Gene3D" id="1.10.150.80">
    <property type="entry name" value="HRDC domain"/>
    <property type="match status" value="1"/>
</dbReference>
<dbReference type="OrthoDB" id="25158at2157"/>
<dbReference type="InterPro" id="IPR010997">
    <property type="entry name" value="HRDC-like_sf"/>
</dbReference>
<sequence length="106" mass="12179">MIGKEILSQKYITVSEAKAIMTNMAGEELSYEHGCALDYLQKFAKLSPEDAKKLVEELMEIGVDEKHAVKIVDILPEDYDDLRVIYYREDLPPNKDEILEIVAKYL</sequence>
<dbReference type="HAMAP" id="MF_00864">
    <property type="entry name" value="RNApol_arch_Rpo4"/>
    <property type="match status" value="1"/>
</dbReference>
<keyword evidence="3" id="KW-1185">Reference proteome</keyword>
<dbReference type="Proteomes" id="UP000003706">
    <property type="component" value="Unassembled WGS sequence"/>
</dbReference>
<dbReference type="GO" id="GO:0000166">
    <property type="term" value="F:nucleotide binding"/>
    <property type="evidence" value="ECO:0007669"/>
    <property type="project" value="InterPro"/>
</dbReference>
<keyword evidence="1" id="KW-0963">Cytoplasm</keyword>
<reference evidence="2 3" key="1">
    <citation type="submission" date="2011-09" db="EMBL/GenBank/DDBJ databases">
        <title>The draft genome of Methanotorris formicicus Mc-S-70.</title>
        <authorList>
            <consortium name="US DOE Joint Genome Institute (JGI-PGF)"/>
            <person name="Lucas S."/>
            <person name="Han J."/>
            <person name="Lapidus A."/>
            <person name="Cheng J.-F."/>
            <person name="Goodwin L."/>
            <person name="Pitluck S."/>
            <person name="Peters L."/>
            <person name="Land M.L."/>
            <person name="Hauser L."/>
            <person name="Sieprawska-Lupa M."/>
            <person name="Takai K."/>
            <person name="Miyazaki J."/>
            <person name="Whitman W."/>
            <person name="Woyke T.J."/>
        </authorList>
    </citation>
    <scope>NUCLEOTIDE SEQUENCE [LARGE SCALE GENOMIC DNA]</scope>
    <source>
        <strain evidence="2 3">Mc-S-70</strain>
    </source>
</reference>
<accession>H1L146</accession>
<comment type="catalytic activity">
    <reaction evidence="1">
        <text>RNA(n) + a ribonucleoside 5'-triphosphate = RNA(n+1) + diphosphate</text>
        <dbReference type="Rhea" id="RHEA:21248"/>
        <dbReference type="Rhea" id="RHEA-COMP:14527"/>
        <dbReference type="Rhea" id="RHEA-COMP:17342"/>
        <dbReference type="ChEBI" id="CHEBI:33019"/>
        <dbReference type="ChEBI" id="CHEBI:61557"/>
        <dbReference type="ChEBI" id="CHEBI:140395"/>
        <dbReference type="EC" id="2.7.7.6"/>
    </reaction>
</comment>
<comment type="subcellular location">
    <subcellularLocation>
        <location evidence="1">Cytoplasm</location>
    </subcellularLocation>
</comment>
<dbReference type="InterPro" id="IPR044876">
    <property type="entry name" value="HRDC_dom_sf"/>
</dbReference>